<keyword evidence="3" id="KW-0442">Lipid degradation</keyword>
<dbReference type="Proteomes" id="UP001085076">
    <property type="component" value="Miscellaneous, Linkage group lg07"/>
</dbReference>
<organism evidence="4 5">
    <name type="scientific">Dioscorea zingiberensis</name>
    <dbReference type="NCBI Taxonomy" id="325984"/>
    <lineage>
        <taxon>Eukaryota</taxon>
        <taxon>Viridiplantae</taxon>
        <taxon>Streptophyta</taxon>
        <taxon>Embryophyta</taxon>
        <taxon>Tracheophyta</taxon>
        <taxon>Spermatophyta</taxon>
        <taxon>Magnoliopsida</taxon>
        <taxon>Liliopsida</taxon>
        <taxon>Dioscoreales</taxon>
        <taxon>Dioscoreaceae</taxon>
        <taxon>Dioscorea</taxon>
    </lineage>
</organism>
<proteinExistence type="inferred from homology"/>
<evidence type="ECO:0000256" key="2">
    <source>
        <dbReference type="ARBA" id="ARBA00022801"/>
    </source>
</evidence>
<dbReference type="EMBL" id="JAGGNH010000007">
    <property type="protein sequence ID" value="KAJ0967890.1"/>
    <property type="molecule type" value="Genomic_DNA"/>
</dbReference>
<dbReference type="Gene3D" id="3.40.50.1110">
    <property type="entry name" value="SGNH hydrolase"/>
    <property type="match status" value="1"/>
</dbReference>
<evidence type="ECO:0000313" key="4">
    <source>
        <dbReference type="EMBL" id="KAJ0967890.1"/>
    </source>
</evidence>
<dbReference type="InterPro" id="IPR001087">
    <property type="entry name" value="GDSL"/>
</dbReference>
<evidence type="ECO:0000256" key="3">
    <source>
        <dbReference type="ARBA" id="ARBA00022963"/>
    </source>
</evidence>
<keyword evidence="5" id="KW-1185">Reference proteome</keyword>
<dbReference type="SUPFAM" id="SSF52266">
    <property type="entry name" value="SGNH hydrolase"/>
    <property type="match status" value="1"/>
</dbReference>
<dbReference type="InterPro" id="IPR036514">
    <property type="entry name" value="SGNH_hydro_sf"/>
</dbReference>
<dbReference type="InterPro" id="IPR035669">
    <property type="entry name" value="SGNH_plant_lipase-like"/>
</dbReference>
<dbReference type="GO" id="GO:0016042">
    <property type="term" value="P:lipid catabolic process"/>
    <property type="evidence" value="ECO:0007669"/>
    <property type="project" value="UniProtKB-KW"/>
</dbReference>
<reference evidence="4" key="1">
    <citation type="submission" date="2021-03" db="EMBL/GenBank/DDBJ databases">
        <authorList>
            <person name="Li Z."/>
            <person name="Yang C."/>
        </authorList>
    </citation>
    <scope>NUCLEOTIDE SEQUENCE</scope>
    <source>
        <strain evidence="4">Dzin_1.0</strain>
        <tissue evidence="4">Leaf</tissue>
    </source>
</reference>
<accession>A0A9D5H9A4</accession>
<sequence length="362" mass="39911">MHKEPIVLMAMKMKPSFIGIILLLVGITGSDAFVPPAFYVFGDSLNDVGNNNYLPDPAPKSNFPHHGINFPGGIPTGRWSNGFIGIDYLAYYMGFRRSPPPYLSVTNEVKMSRGTNFASSGSGILDSTGQGTISLRRQVNYFQGVSGNLSRRFGRPIAYNLLSASIFYISSGNNDILEYFFALGPQNKTTNYQFIGTLLDNFKVLLTTLYNSGARKFGVLGTSTIGCIPIVRSSTPSGDCVEELNNLSQQFKNETRVMLQQLKSTMVGMKYSFVDSYEMTNLIKANSNRFGFRELLNACCGSGRFNGEAPCTPNATLCSDPDKYFSWDAYHPTQAISQLVSEMSFFGTMHVTPVNIRQLVNS</sequence>
<keyword evidence="3" id="KW-0443">Lipid metabolism</keyword>
<dbReference type="Pfam" id="PF00657">
    <property type="entry name" value="Lipase_GDSL"/>
    <property type="match status" value="1"/>
</dbReference>
<name>A0A9D5H9A4_9LILI</name>
<gene>
    <name evidence="4" type="ORF">J5N97_024807</name>
</gene>
<dbReference type="PANTHER" id="PTHR45648:SF172">
    <property type="entry name" value="(WILD MALAYSIAN BANANA) HYPOTHETICAL PROTEIN"/>
    <property type="match status" value="1"/>
</dbReference>
<reference evidence="4" key="2">
    <citation type="journal article" date="2022" name="Hortic Res">
        <title>The genome of Dioscorea zingiberensis sheds light on the biosynthesis, origin and evolution of the medicinally important diosgenin saponins.</title>
        <authorList>
            <person name="Li Y."/>
            <person name="Tan C."/>
            <person name="Li Z."/>
            <person name="Guo J."/>
            <person name="Li S."/>
            <person name="Chen X."/>
            <person name="Wang C."/>
            <person name="Dai X."/>
            <person name="Yang H."/>
            <person name="Song W."/>
            <person name="Hou L."/>
            <person name="Xu J."/>
            <person name="Tong Z."/>
            <person name="Xu A."/>
            <person name="Yuan X."/>
            <person name="Wang W."/>
            <person name="Yang Q."/>
            <person name="Chen L."/>
            <person name="Sun Z."/>
            <person name="Wang K."/>
            <person name="Pan B."/>
            <person name="Chen J."/>
            <person name="Bao Y."/>
            <person name="Liu F."/>
            <person name="Qi X."/>
            <person name="Gang D.R."/>
            <person name="Wen J."/>
            <person name="Li J."/>
        </authorList>
    </citation>
    <scope>NUCLEOTIDE SEQUENCE</scope>
    <source>
        <strain evidence="4">Dzin_1.0</strain>
    </source>
</reference>
<comment type="similarity">
    <text evidence="1">Belongs to the 'GDSL' lipolytic enzyme family.</text>
</comment>
<protein>
    <recommendedName>
        <fullName evidence="6">GDSL esterase/lipase</fullName>
    </recommendedName>
</protein>
<dbReference type="OrthoDB" id="1600564at2759"/>
<evidence type="ECO:0000256" key="1">
    <source>
        <dbReference type="ARBA" id="ARBA00008668"/>
    </source>
</evidence>
<dbReference type="CDD" id="cd01837">
    <property type="entry name" value="SGNH_plant_lipase_like"/>
    <property type="match status" value="1"/>
</dbReference>
<keyword evidence="2" id="KW-0378">Hydrolase</keyword>
<evidence type="ECO:0000313" key="5">
    <source>
        <dbReference type="Proteomes" id="UP001085076"/>
    </source>
</evidence>
<dbReference type="InterPro" id="IPR051058">
    <property type="entry name" value="GDSL_Est/Lipase"/>
</dbReference>
<comment type="caution">
    <text evidence="4">The sequence shown here is derived from an EMBL/GenBank/DDBJ whole genome shotgun (WGS) entry which is preliminary data.</text>
</comment>
<dbReference type="PANTHER" id="PTHR45648">
    <property type="entry name" value="GDSL LIPASE/ACYLHYDROLASE FAMILY PROTEIN (AFU_ORTHOLOGUE AFUA_4G14700)"/>
    <property type="match status" value="1"/>
</dbReference>
<dbReference type="GO" id="GO:0016788">
    <property type="term" value="F:hydrolase activity, acting on ester bonds"/>
    <property type="evidence" value="ECO:0007669"/>
    <property type="project" value="InterPro"/>
</dbReference>
<dbReference type="AlphaFoldDB" id="A0A9D5H9A4"/>
<evidence type="ECO:0008006" key="6">
    <source>
        <dbReference type="Google" id="ProtNLM"/>
    </source>
</evidence>